<dbReference type="Proteomes" id="UP000694727">
    <property type="component" value="Unplaced"/>
</dbReference>
<proteinExistence type="predicted"/>
<evidence type="ECO:0000256" key="2">
    <source>
        <dbReference type="SAM" id="Phobius"/>
    </source>
</evidence>
<feature type="region of interest" description="Disordered" evidence="1">
    <location>
        <begin position="1"/>
        <end position="33"/>
    </location>
</feature>
<name>A0A8D0REI6_PIG</name>
<feature type="region of interest" description="Disordered" evidence="1">
    <location>
        <begin position="169"/>
        <end position="190"/>
    </location>
</feature>
<feature type="domain" description="UDP-glucuronate decarboxylase N-terminal" evidence="3">
    <location>
        <begin position="41"/>
        <end position="106"/>
    </location>
</feature>
<dbReference type="GO" id="GO:0048040">
    <property type="term" value="F:UDP-glucuronate decarboxylase activity"/>
    <property type="evidence" value="ECO:0007669"/>
    <property type="project" value="InterPro"/>
</dbReference>
<gene>
    <name evidence="4" type="primary">UXS1</name>
</gene>
<sequence length="190" mass="20788">MRTGPTGRKRAWGGASGPPPPPPRTEPSGRSARPGMLSQALLRLASAVSRRRMKLLLGIALLAYVASVWGNLVNMRSLQENGDLRIESKIEEIVEPLREKIRDLEKRLPVGGSRAFPMGWPRTGLEESARTPKMWVSQHLGRIAEGLGAQTHRSLGSVTLALGTNSGKHRLRRTRRAWSPGSPTPRALCP</sequence>
<evidence type="ECO:0000313" key="5">
    <source>
        <dbReference type="Proteomes" id="UP000694727"/>
    </source>
</evidence>
<dbReference type="Pfam" id="PF11803">
    <property type="entry name" value="UXS1_N"/>
    <property type="match status" value="1"/>
</dbReference>
<dbReference type="InterPro" id="IPR021761">
    <property type="entry name" value="UXS1_N"/>
</dbReference>
<evidence type="ECO:0000256" key="1">
    <source>
        <dbReference type="SAM" id="MobiDB-lite"/>
    </source>
</evidence>
<keyword evidence="2" id="KW-1133">Transmembrane helix</keyword>
<evidence type="ECO:0000259" key="3">
    <source>
        <dbReference type="Pfam" id="PF11803"/>
    </source>
</evidence>
<feature type="transmembrane region" description="Helical" evidence="2">
    <location>
        <begin position="55"/>
        <end position="72"/>
    </location>
</feature>
<dbReference type="Ensembl" id="ENSSSCT00060067410.1">
    <property type="protein sequence ID" value="ENSSSCP00060028890.1"/>
    <property type="gene ID" value="ENSSSCG00060049586.1"/>
</dbReference>
<dbReference type="AlphaFoldDB" id="A0A8D0REI6"/>
<keyword evidence="2" id="KW-0812">Transmembrane</keyword>
<protein>
    <submittedName>
        <fullName evidence="4">UDP-glucuronate decarboxylase 1</fullName>
    </submittedName>
</protein>
<keyword evidence="2" id="KW-0472">Membrane</keyword>
<dbReference type="Ensembl" id="ENSSSCT00025035860.1">
    <property type="protein sequence ID" value="ENSSSCP00025014971.1"/>
    <property type="gene ID" value="ENSSSCG00025026222.1"/>
</dbReference>
<organism evidence="4 5">
    <name type="scientific">Sus scrofa</name>
    <name type="common">Pig</name>
    <dbReference type="NCBI Taxonomy" id="9823"/>
    <lineage>
        <taxon>Eukaryota</taxon>
        <taxon>Metazoa</taxon>
        <taxon>Chordata</taxon>
        <taxon>Craniata</taxon>
        <taxon>Vertebrata</taxon>
        <taxon>Euteleostomi</taxon>
        <taxon>Mammalia</taxon>
        <taxon>Eutheria</taxon>
        <taxon>Laurasiatheria</taxon>
        <taxon>Artiodactyla</taxon>
        <taxon>Suina</taxon>
        <taxon>Suidae</taxon>
        <taxon>Sus</taxon>
    </lineage>
</organism>
<evidence type="ECO:0000313" key="4">
    <source>
        <dbReference type="Ensembl" id="ENSSSCP00025014971.1"/>
    </source>
</evidence>
<reference evidence="4" key="1">
    <citation type="submission" date="2025-05" db="UniProtKB">
        <authorList>
            <consortium name="Ensembl"/>
        </authorList>
    </citation>
    <scope>IDENTIFICATION</scope>
</reference>
<dbReference type="Proteomes" id="UP000694723">
    <property type="component" value="Unplaced"/>
</dbReference>
<accession>A0A8D0REI6</accession>